<dbReference type="RefSeq" id="WP_378257834.1">
    <property type="nucleotide sequence ID" value="NZ_JBHSJV010000001.1"/>
</dbReference>
<dbReference type="Proteomes" id="UP001597459">
    <property type="component" value="Unassembled WGS sequence"/>
</dbReference>
<evidence type="ECO:0000313" key="11">
    <source>
        <dbReference type="Proteomes" id="UP001597459"/>
    </source>
</evidence>
<evidence type="ECO:0000256" key="8">
    <source>
        <dbReference type="ARBA" id="ARBA00023136"/>
    </source>
</evidence>
<proteinExistence type="inferred from homology"/>
<feature type="transmembrane region" description="Helical" evidence="9">
    <location>
        <begin position="38"/>
        <end position="62"/>
    </location>
</feature>
<feature type="transmembrane region" description="Helical" evidence="9">
    <location>
        <begin position="267"/>
        <end position="293"/>
    </location>
</feature>
<evidence type="ECO:0000313" key="10">
    <source>
        <dbReference type="EMBL" id="MFD2589236.1"/>
    </source>
</evidence>
<feature type="transmembrane region" description="Helical" evidence="9">
    <location>
        <begin position="183"/>
        <end position="203"/>
    </location>
</feature>
<feature type="transmembrane region" description="Helical" evidence="9">
    <location>
        <begin position="7"/>
        <end position="26"/>
    </location>
</feature>
<feature type="transmembrane region" description="Helical" evidence="9">
    <location>
        <begin position="143"/>
        <end position="163"/>
    </location>
</feature>
<keyword evidence="4" id="KW-1003">Cell membrane</keyword>
<comment type="similarity">
    <text evidence="2">Belongs to the branched chain amino acid transporter family.</text>
</comment>
<protein>
    <submittedName>
        <fullName evidence="10">Branched-chain amino acid transport system II carrier protein</fullName>
    </submittedName>
</protein>
<keyword evidence="8 9" id="KW-0472">Membrane</keyword>
<dbReference type="InterPro" id="IPR004685">
    <property type="entry name" value="Brnchd-chn_aa_trnsp_Livcs"/>
</dbReference>
<evidence type="ECO:0000256" key="9">
    <source>
        <dbReference type="SAM" id="Phobius"/>
    </source>
</evidence>
<evidence type="ECO:0000256" key="1">
    <source>
        <dbReference type="ARBA" id="ARBA00004651"/>
    </source>
</evidence>
<organism evidence="10 11">
    <name type="scientific">Aquimarina hainanensis</name>
    <dbReference type="NCBI Taxonomy" id="1578017"/>
    <lineage>
        <taxon>Bacteria</taxon>
        <taxon>Pseudomonadati</taxon>
        <taxon>Bacteroidota</taxon>
        <taxon>Flavobacteriia</taxon>
        <taxon>Flavobacteriales</taxon>
        <taxon>Flavobacteriaceae</taxon>
        <taxon>Aquimarina</taxon>
    </lineage>
</organism>
<feature type="transmembrane region" description="Helical" evidence="9">
    <location>
        <begin position="362"/>
        <end position="382"/>
    </location>
</feature>
<comment type="caution">
    <text evidence="10">The sequence shown here is derived from an EMBL/GenBank/DDBJ whole genome shotgun (WGS) entry which is preliminary data.</text>
</comment>
<feature type="transmembrane region" description="Helical" evidence="9">
    <location>
        <begin position="74"/>
        <end position="93"/>
    </location>
</feature>
<evidence type="ECO:0000256" key="2">
    <source>
        <dbReference type="ARBA" id="ARBA00008540"/>
    </source>
</evidence>
<dbReference type="EMBL" id="JBHULX010000001">
    <property type="protein sequence ID" value="MFD2589236.1"/>
    <property type="molecule type" value="Genomic_DNA"/>
</dbReference>
<sequence>MQLNKETFVTGFALFSMFFGAGNLILPPNLGIKSGDLWLWVSIGFIISAVIIPILGIIAHARLQGTLFDFGKKVSPLFSYIYCIIIYCISIVLPSPRTASVTHEMAIAPFLGTPSWLTSSIYFALVLFFVLNRNKIVNVLGKFLTPIIFLVILSIIFIGIFSTHTPMNPSIFDTPLVNGILEGYQTFDAIGAVVVGGVIIISVKTKYDTDYNANKKLIRSAGMIAGIGLLVIYTGMIYTGALYNSFFDTQISRTELLQGLSFETLGVIGRVGLSVLVALACFTTAVGIVTGTSDFMKSFFGNSQRAYVITAIIGCLLGVIVGQFDVHHIIVIAIPALMFLYPVTIVLIILNILPERLSAPVVFRSVVFITILFSALDFFVAIGYEGFVQPILEILPLGSYNFAWIFPVIITFAVTNIFFKGKNK</sequence>
<accession>A0ABW5N2F6</accession>
<feature type="transmembrane region" description="Helical" evidence="9">
    <location>
        <begin position="330"/>
        <end position="350"/>
    </location>
</feature>
<keyword evidence="6" id="KW-0029">Amino-acid transport</keyword>
<feature type="transmembrane region" description="Helical" evidence="9">
    <location>
        <begin position="224"/>
        <end position="247"/>
    </location>
</feature>
<evidence type="ECO:0000256" key="7">
    <source>
        <dbReference type="ARBA" id="ARBA00022989"/>
    </source>
</evidence>
<feature type="transmembrane region" description="Helical" evidence="9">
    <location>
        <begin position="305"/>
        <end position="324"/>
    </location>
</feature>
<evidence type="ECO:0000256" key="4">
    <source>
        <dbReference type="ARBA" id="ARBA00022475"/>
    </source>
</evidence>
<feature type="transmembrane region" description="Helical" evidence="9">
    <location>
        <begin position="402"/>
        <end position="419"/>
    </location>
</feature>
<evidence type="ECO:0000256" key="5">
    <source>
        <dbReference type="ARBA" id="ARBA00022692"/>
    </source>
</evidence>
<dbReference type="PANTHER" id="PTHR30588:SF0">
    <property type="entry name" value="BRANCHED-CHAIN AMINO ACID PERMEASE BRNQ"/>
    <property type="match status" value="1"/>
</dbReference>
<evidence type="ECO:0000256" key="3">
    <source>
        <dbReference type="ARBA" id="ARBA00022448"/>
    </source>
</evidence>
<keyword evidence="5 9" id="KW-0812">Transmembrane</keyword>
<dbReference type="NCBIfam" id="TIGR00796">
    <property type="entry name" value="livcs"/>
    <property type="match status" value="1"/>
</dbReference>
<evidence type="ECO:0000256" key="6">
    <source>
        <dbReference type="ARBA" id="ARBA00022970"/>
    </source>
</evidence>
<feature type="transmembrane region" description="Helical" evidence="9">
    <location>
        <begin position="113"/>
        <end position="131"/>
    </location>
</feature>
<comment type="subcellular location">
    <subcellularLocation>
        <location evidence="1">Cell membrane</location>
        <topology evidence="1">Multi-pass membrane protein</topology>
    </subcellularLocation>
</comment>
<reference evidence="11" key="1">
    <citation type="journal article" date="2019" name="Int. J. Syst. Evol. Microbiol.">
        <title>The Global Catalogue of Microorganisms (GCM) 10K type strain sequencing project: providing services to taxonomists for standard genome sequencing and annotation.</title>
        <authorList>
            <consortium name="The Broad Institute Genomics Platform"/>
            <consortium name="The Broad Institute Genome Sequencing Center for Infectious Disease"/>
            <person name="Wu L."/>
            <person name="Ma J."/>
        </authorList>
    </citation>
    <scope>NUCLEOTIDE SEQUENCE [LARGE SCALE GENOMIC DNA]</scope>
    <source>
        <strain evidence="11">KCTC 42423</strain>
    </source>
</reference>
<dbReference type="PANTHER" id="PTHR30588">
    <property type="entry name" value="BRANCHED-CHAIN AMINO ACID TRANSPORT SYSTEM 2 CARRIER PROTEIN"/>
    <property type="match status" value="1"/>
</dbReference>
<keyword evidence="7 9" id="KW-1133">Transmembrane helix</keyword>
<dbReference type="Pfam" id="PF05525">
    <property type="entry name" value="Branch_AA_trans"/>
    <property type="match status" value="1"/>
</dbReference>
<keyword evidence="11" id="KW-1185">Reference proteome</keyword>
<keyword evidence="3" id="KW-0813">Transport</keyword>
<name>A0ABW5N2F6_9FLAO</name>
<gene>
    <name evidence="10" type="primary">brnQ</name>
    <name evidence="10" type="ORF">ACFSTE_00235</name>
</gene>